<dbReference type="AlphaFoldDB" id="K1TLY0"/>
<proteinExistence type="predicted"/>
<protein>
    <submittedName>
        <fullName evidence="1">Phage protein</fullName>
    </submittedName>
</protein>
<organism evidence="1">
    <name type="scientific">human gut metagenome</name>
    <dbReference type="NCBI Taxonomy" id="408170"/>
    <lineage>
        <taxon>unclassified sequences</taxon>
        <taxon>metagenomes</taxon>
        <taxon>organismal metagenomes</taxon>
    </lineage>
</organism>
<name>K1TLY0_9ZZZZ</name>
<comment type="caution">
    <text evidence="1">The sequence shown here is derived from an EMBL/GenBank/DDBJ whole genome shotgun (WGS) entry which is preliminary data.</text>
</comment>
<dbReference type="EMBL" id="AJWY01003849">
    <property type="protein sequence ID" value="EKC74097.1"/>
    <property type="molecule type" value="Genomic_DNA"/>
</dbReference>
<evidence type="ECO:0000313" key="1">
    <source>
        <dbReference type="EMBL" id="EKC74097.1"/>
    </source>
</evidence>
<feature type="non-terminal residue" evidence="1">
    <location>
        <position position="1"/>
    </location>
</feature>
<reference evidence="1" key="1">
    <citation type="journal article" date="2013" name="Environ. Microbiol.">
        <title>Microbiota from the distal guts of lean and obese adolescents exhibit partial functional redundancy besides clear differences in community structure.</title>
        <authorList>
            <person name="Ferrer M."/>
            <person name="Ruiz A."/>
            <person name="Lanza F."/>
            <person name="Haange S.B."/>
            <person name="Oberbach A."/>
            <person name="Till H."/>
            <person name="Bargiela R."/>
            <person name="Campoy C."/>
            <person name="Segura M.T."/>
            <person name="Richter M."/>
            <person name="von Bergen M."/>
            <person name="Seifert J."/>
            <person name="Suarez A."/>
        </authorList>
    </citation>
    <scope>NUCLEOTIDE SEQUENCE</scope>
</reference>
<accession>K1TLY0</accession>
<sequence>PVLVAIRQRYKNNTLHEELPAPVEERYKEVFDTVFETYACKNSWSLSSITHGEYAWQVARRRILPEGQHRLIATDDIRKDAERVKIRRFLYEKITRNGDYEDN</sequence>
<gene>
    <name evidence="1" type="ORF">LEA_05897</name>
</gene>